<sequence length="83" mass="9071">MIVMYRLLNVFLLNPYDGIYLPVRNSKEQQPVTQEVCTSGYSRGWWTGGMAVAEAMVYGGCAMAEMVVLVKTTMTGEGGGLVE</sequence>
<accession>A0A3N7EG21</accession>
<reference evidence="1 2" key="1">
    <citation type="journal article" date="2006" name="Science">
        <title>The genome of black cottonwood, Populus trichocarpa (Torr. &amp; Gray).</title>
        <authorList>
            <person name="Tuskan G.A."/>
            <person name="Difazio S."/>
            <person name="Jansson S."/>
            <person name="Bohlmann J."/>
            <person name="Grigoriev I."/>
            <person name="Hellsten U."/>
            <person name="Putnam N."/>
            <person name="Ralph S."/>
            <person name="Rombauts S."/>
            <person name="Salamov A."/>
            <person name="Schein J."/>
            <person name="Sterck L."/>
            <person name="Aerts A."/>
            <person name="Bhalerao R.R."/>
            <person name="Bhalerao R.P."/>
            <person name="Blaudez D."/>
            <person name="Boerjan W."/>
            <person name="Brun A."/>
            <person name="Brunner A."/>
            <person name="Busov V."/>
            <person name="Campbell M."/>
            <person name="Carlson J."/>
            <person name="Chalot M."/>
            <person name="Chapman J."/>
            <person name="Chen G.L."/>
            <person name="Cooper D."/>
            <person name="Coutinho P.M."/>
            <person name="Couturier J."/>
            <person name="Covert S."/>
            <person name="Cronk Q."/>
            <person name="Cunningham R."/>
            <person name="Davis J."/>
            <person name="Degroeve S."/>
            <person name="Dejardin A."/>
            <person name="Depamphilis C."/>
            <person name="Detter J."/>
            <person name="Dirks B."/>
            <person name="Dubchak I."/>
            <person name="Duplessis S."/>
            <person name="Ehlting J."/>
            <person name="Ellis B."/>
            <person name="Gendler K."/>
            <person name="Goodstein D."/>
            <person name="Gribskov M."/>
            <person name="Grimwood J."/>
            <person name="Groover A."/>
            <person name="Gunter L."/>
            <person name="Hamberger B."/>
            <person name="Heinze B."/>
            <person name="Helariutta Y."/>
            <person name="Henrissat B."/>
            <person name="Holligan D."/>
            <person name="Holt R."/>
            <person name="Huang W."/>
            <person name="Islam-Faridi N."/>
            <person name="Jones S."/>
            <person name="Jones-Rhoades M."/>
            <person name="Jorgensen R."/>
            <person name="Joshi C."/>
            <person name="Kangasjarvi J."/>
            <person name="Karlsson J."/>
            <person name="Kelleher C."/>
            <person name="Kirkpatrick R."/>
            <person name="Kirst M."/>
            <person name="Kohler A."/>
            <person name="Kalluri U."/>
            <person name="Larimer F."/>
            <person name="Leebens-Mack J."/>
            <person name="Leple J.C."/>
            <person name="Locascio P."/>
            <person name="Lou Y."/>
            <person name="Lucas S."/>
            <person name="Martin F."/>
            <person name="Montanini B."/>
            <person name="Napoli C."/>
            <person name="Nelson D.R."/>
            <person name="Nelson C."/>
            <person name="Nieminen K."/>
            <person name="Nilsson O."/>
            <person name="Pereda V."/>
            <person name="Peter G."/>
            <person name="Philippe R."/>
            <person name="Pilate G."/>
            <person name="Poliakov A."/>
            <person name="Razumovskaya J."/>
            <person name="Richardson P."/>
            <person name="Rinaldi C."/>
            <person name="Ritland K."/>
            <person name="Rouze P."/>
            <person name="Ryaboy D."/>
            <person name="Schmutz J."/>
            <person name="Schrader J."/>
            <person name="Segerman B."/>
            <person name="Shin H."/>
            <person name="Siddiqui A."/>
            <person name="Sterky F."/>
            <person name="Terry A."/>
            <person name="Tsai C.J."/>
            <person name="Uberbacher E."/>
            <person name="Unneberg P."/>
            <person name="Vahala J."/>
            <person name="Wall K."/>
            <person name="Wessler S."/>
            <person name="Yang G."/>
            <person name="Yin T."/>
            <person name="Douglas C."/>
            <person name="Marra M."/>
            <person name="Sandberg G."/>
            <person name="Van de Peer Y."/>
            <person name="Rokhsar D."/>
        </authorList>
    </citation>
    <scope>NUCLEOTIDE SEQUENCE [LARGE SCALE GENOMIC DNA]</scope>
    <source>
        <strain evidence="2">cv. Nisqually</strain>
    </source>
</reference>
<keyword evidence="2" id="KW-1185">Reference proteome</keyword>
<dbReference type="Proteomes" id="UP000006729">
    <property type="component" value="Chromosome 1"/>
</dbReference>
<protein>
    <submittedName>
        <fullName evidence="1">Uncharacterized protein</fullName>
    </submittedName>
</protein>
<organism evidence="1 2">
    <name type="scientific">Populus trichocarpa</name>
    <name type="common">Western balsam poplar</name>
    <name type="synonym">Populus balsamifera subsp. trichocarpa</name>
    <dbReference type="NCBI Taxonomy" id="3694"/>
    <lineage>
        <taxon>Eukaryota</taxon>
        <taxon>Viridiplantae</taxon>
        <taxon>Streptophyta</taxon>
        <taxon>Embryophyta</taxon>
        <taxon>Tracheophyta</taxon>
        <taxon>Spermatophyta</taxon>
        <taxon>Magnoliopsida</taxon>
        <taxon>eudicotyledons</taxon>
        <taxon>Gunneridae</taxon>
        <taxon>Pentapetalae</taxon>
        <taxon>rosids</taxon>
        <taxon>fabids</taxon>
        <taxon>Malpighiales</taxon>
        <taxon>Salicaceae</taxon>
        <taxon>Saliceae</taxon>
        <taxon>Populus</taxon>
    </lineage>
</organism>
<dbReference type="EMBL" id="CM009290">
    <property type="protein sequence ID" value="RQO84465.1"/>
    <property type="molecule type" value="Genomic_DNA"/>
</dbReference>
<evidence type="ECO:0000313" key="2">
    <source>
        <dbReference type="Proteomes" id="UP000006729"/>
    </source>
</evidence>
<gene>
    <name evidence="1" type="ORF">POPTR_001G060750</name>
</gene>
<proteinExistence type="predicted"/>
<dbReference type="AlphaFoldDB" id="A0A3N7EG21"/>
<dbReference type="Gramene" id="Potri.001G060750.1.v4.1">
    <property type="protein sequence ID" value="Potri.001G060750.1.v4.1"/>
    <property type="gene ID" value="Potri.001G060750.v4.1"/>
</dbReference>
<dbReference type="InParanoid" id="A0A3N7EG21"/>
<evidence type="ECO:0000313" key="1">
    <source>
        <dbReference type="EMBL" id="RQO84465.1"/>
    </source>
</evidence>
<name>A0A3N7EG21_POPTR</name>